<accession>A0A067PLP5</accession>
<evidence type="ECO:0000256" key="1">
    <source>
        <dbReference type="ARBA" id="ARBA00022741"/>
    </source>
</evidence>
<dbReference type="SMART" id="SM00220">
    <property type="entry name" value="S_TKc"/>
    <property type="match status" value="1"/>
</dbReference>
<dbReference type="STRING" id="933084.A0A067PLP5"/>
<dbReference type="InterPro" id="IPR000719">
    <property type="entry name" value="Prot_kinase_dom"/>
</dbReference>
<dbReference type="GO" id="GO:0005829">
    <property type="term" value="C:cytosol"/>
    <property type="evidence" value="ECO:0007669"/>
    <property type="project" value="TreeGrafter"/>
</dbReference>
<dbReference type="InParanoid" id="A0A067PLP5"/>
<keyword evidence="1" id="KW-0547">Nucleotide-binding</keyword>
<dbReference type="GO" id="GO:0004674">
    <property type="term" value="F:protein serine/threonine kinase activity"/>
    <property type="evidence" value="ECO:0007669"/>
    <property type="project" value="TreeGrafter"/>
</dbReference>
<dbReference type="GO" id="GO:0035556">
    <property type="term" value="P:intracellular signal transduction"/>
    <property type="evidence" value="ECO:0007669"/>
    <property type="project" value="TreeGrafter"/>
</dbReference>
<keyword evidence="5" id="KW-1185">Reference proteome</keyword>
<dbReference type="GO" id="GO:0005524">
    <property type="term" value="F:ATP binding"/>
    <property type="evidence" value="ECO:0007669"/>
    <property type="project" value="UniProtKB-KW"/>
</dbReference>
<name>A0A067PLP5_9AGAM</name>
<dbReference type="PANTHER" id="PTHR24346">
    <property type="entry name" value="MAP/MICROTUBULE AFFINITY-REGULATING KINASE"/>
    <property type="match status" value="1"/>
</dbReference>
<evidence type="ECO:0000259" key="3">
    <source>
        <dbReference type="PROSITE" id="PS50011"/>
    </source>
</evidence>
<sequence>MATERPRSTTPTEQLISYETYWRDHQKWLADQGYLLRPRYMPDWVPSWRTSKKHRYFCEDFYHFQVSQFRQFIDATRSSDGALVALKRVSKSIHPFEVDIAKYLSSDPLSSDPHNHCVPVIEVLQVPDDEDTLLLVMPFLRPFDDPRFDTVGEAVAFFQQVFQGLQFLHSHFVAHRDNNEMNIMLDPTNLYPDSFHPVRQERKRNYKRGAKYYTRTQRPPKYYFIDFGISRRYKPEDMPPNEEIIVGGDSSAPEFQEANMDRTNDMCNPFPTDIYYLGNMIRQNFIQNRYGFEFMEPLVADMVQDDPSKRPTIDEAMTRFTEIRNSLSSWKLRSRVVEKEDVAFYGFFRAIAHWRRRIWFILRRVPAVPLPP</sequence>
<dbReference type="GO" id="GO:0045719">
    <property type="term" value="P:negative regulation of glycogen biosynthetic process"/>
    <property type="evidence" value="ECO:0007669"/>
    <property type="project" value="TreeGrafter"/>
</dbReference>
<dbReference type="SUPFAM" id="SSF56112">
    <property type="entry name" value="Protein kinase-like (PK-like)"/>
    <property type="match status" value="1"/>
</dbReference>
<keyword evidence="2" id="KW-0067">ATP-binding</keyword>
<proteinExistence type="predicted"/>
<dbReference type="AlphaFoldDB" id="A0A067PLP5"/>
<dbReference type="PANTHER" id="PTHR24346:SF51">
    <property type="entry name" value="PAS DOMAIN-CONTAINING SERINE_THREONINE-PROTEIN KINASE"/>
    <property type="match status" value="1"/>
</dbReference>
<organism evidence="4 5">
    <name type="scientific">Jaapia argillacea MUCL 33604</name>
    <dbReference type="NCBI Taxonomy" id="933084"/>
    <lineage>
        <taxon>Eukaryota</taxon>
        <taxon>Fungi</taxon>
        <taxon>Dikarya</taxon>
        <taxon>Basidiomycota</taxon>
        <taxon>Agaricomycotina</taxon>
        <taxon>Agaricomycetes</taxon>
        <taxon>Agaricomycetidae</taxon>
        <taxon>Jaapiales</taxon>
        <taxon>Jaapiaceae</taxon>
        <taxon>Jaapia</taxon>
    </lineage>
</organism>
<gene>
    <name evidence="4" type="ORF">JAAARDRAFT_133573</name>
</gene>
<evidence type="ECO:0000313" key="4">
    <source>
        <dbReference type="EMBL" id="KDQ55744.1"/>
    </source>
</evidence>
<dbReference type="HOGENOM" id="CLU_044121_2_1_1"/>
<dbReference type="Gene3D" id="1.10.510.10">
    <property type="entry name" value="Transferase(Phosphotransferase) domain 1"/>
    <property type="match status" value="1"/>
</dbReference>
<reference evidence="5" key="1">
    <citation type="journal article" date="2014" name="Proc. Natl. Acad. Sci. U.S.A.">
        <title>Extensive sampling of basidiomycete genomes demonstrates inadequacy of the white-rot/brown-rot paradigm for wood decay fungi.</title>
        <authorList>
            <person name="Riley R."/>
            <person name="Salamov A.A."/>
            <person name="Brown D.W."/>
            <person name="Nagy L.G."/>
            <person name="Floudas D."/>
            <person name="Held B.W."/>
            <person name="Levasseur A."/>
            <person name="Lombard V."/>
            <person name="Morin E."/>
            <person name="Otillar R."/>
            <person name="Lindquist E.A."/>
            <person name="Sun H."/>
            <person name="LaButti K.M."/>
            <person name="Schmutz J."/>
            <person name="Jabbour D."/>
            <person name="Luo H."/>
            <person name="Baker S.E."/>
            <person name="Pisabarro A.G."/>
            <person name="Walton J.D."/>
            <person name="Blanchette R.A."/>
            <person name="Henrissat B."/>
            <person name="Martin F."/>
            <person name="Cullen D."/>
            <person name="Hibbett D.S."/>
            <person name="Grigoriev I.V."/>
        </authorList>
    </citation>
    <scope>NUCLEOTIDE SEQUENCE [LARGE SCALE GENOMIC DNA]</scope>
    <source>
        <strain evidence="5">MUCL 33604</strain>
    </source>
</reference>
<evidence type="ECO:0000313" key="5">
    <source>
        <dbReference type="Proteomes" id="UP000027265"/>
    </source>
</evidence>
<protein>
    <recommendedName>
        <fullName evidence="3">Protein kinase domain-containing protein</fullName>
    </recommendedName>
</protein>
<feature type="domain" description="Protein kinase" evidence="3">
    <location>
        <begin position="58"/>
        <end position="348"/>
    </location>
</feature>
<dbReference type="Proteomes" id="UP000027265">
    <property type="component" value="Unassembled WGS sequence"/>
</dbReference>
<dbReference type="PROSITE" id="PS50011">
    <property type="entry name" value="PROTEIN_KINASE_DOM"/>
    <property type="match status" value="1"/>
</dbReference>
<evidence type="ECO:0000256" key="2">
    <source>
        <dbReference type="ARBA" id="ARBA00022840"/>
    </source>
</evidence>
<dbReference type="GO" id="GO:0005634">
    <property type="term" value="C:nucleus"/>
    <property type="evidence" value="ECO:0007669"/>
    <property type="project" value="TreeGrafter"/>
</dbReference>
<dbReference type="InterPro" id="IPR011009">
    <property type="entry name" value="Kinase-like_dom_sf"/>
</dbReference>
<dbReference type="OrthoDB" id="5987198at2759"/>
<dbReference type="EMBL" id="KL197724">
    <property type="protein sequence ID" value="KDQ55744.1"/>
    <property type="molecule type" value="Genomic_DNA"/>
</dbReference>